<name>A0A7J6QRD5_PEROL</name>
<keyword evidence="2" id="KW-0677">Repeat</keyword>
<dbReference type="GO" id="GO:0140359">
    <property type="term" value="F:ABC-type transporter activity"/>
    <property type="evidence" value="ECO:0007669"/>
    <property type="project" value="InterPro"/>
</dbReference>
<evidence type="ECO:0000256" key="2">
    <source>
        <dbReference type="ARBA" id="ARBA00022737"/>
    </source>
</evidence>
<gene>
    <name evidence="3" type="ORF">FOZ63_024804</name>
</gene>
<feature type="non-terminal residue" evidence="3">
    <location>
        <position position="127"/>
    </location>
</feature>
<proteinExistence type="predicted"/>
<sequence>FLDEPTTGVDPEARRRIWDVIHKIAYDRCKTSAVILTTHSMEEADAVCETMAIQVDGQFRCIGTSQQIKSEYGHGYRLWMSFFDAPEEEKKRLMKQLLQTEDANTSASGDHVTLTDAYLADQLGKLG</sequence>
<keyword evidence="1" id="KW-0813">Transport</keyword>
<accession>A0A7J6QRD5</accession>
<dbReference type="PANTHER" id="PTHR19229">
    <property type="entry name" value="ATP-BINDING CASSETTE TRANSPORTER SUBFAMILY A ABCA"/>
    <property type="match status" value="1"/>
</dbReference>
<dbReference type="GO" id="GO:0005319">
    <property type="term" value="F:lipid transporter activity"/>
    <property type="evidence" value="ECO:0007669"/>
    <property type="project" value="TreeGrafter"/>
</dbReference>
<keyword evidence="4" id="KW-1185">Reference proteome</keyword>
<dbReference type="Gene3D" id="3.40.50.300">
    <property type="entry name" value="P-loop containing nucleotide triphosphate hydrolases"/>
    <property type="match status" value="1"/>
</dbReference>
<dbReference type="InterPro" id="IPR026082">
    <property type="entry name" value="ABCA"/>
</dbReference>
<dbReference type="AlphaFoldDB" id="A0A7J6QRD5"/>
<comment type="caution">
    <text evidence="3">The sequence shown here is derived from an EMBL/GenBank/DDBJ whole genome shotgun (WGS) entry which is preliminary data.</text>
</comment>
<evidence type="ECO:0000313" key="4">
    <source>
        <dbReference type="Proteomes" id="UP000553632"/>
    </source>
</evidence>
<evidence type="ECO:0000313" key="3">
    <source>
        <dbReference type="EMBL" id="KAF4710030.1"/>
    </source>
</evidence>
<dbReference type="GO" id="GO:0016020">
    <property type="term" value="C:membrane"/>
    <property type="evidence" value="ECO:0007669"/>
    <property type="project" value="InterPro"/>
</dbReference>
<evidence type="ECO:0008006" key="5">
    <source>
        <dbReference type="Google" id="ProtNLM"/>
    </source>
</evidence>
<dbReference type="PANTHER" id="PTHR19229:SF36">
    <property type="entry name" value="ATP-BINDING CASSETTE SUB-FAMILY A MEMBER 2"/>
    <property type="match status" value="1"/>
</dbReference>
<evidence type="ECO:0000256" key="1">
    <source>
        <dbReference type="ARBA" id="ARBA00022448"/>
    </source>
</evidence>
<dbReference type="EMBL" id="JABANO010031576">
    <property type="protein sequence ID" value="KAF4710030.1"/>
    <property type="molecule type" value="Genomic_DNA"/>
</dbReference>
<reference evidence="3 4" key="1">
    <citation type="submission" date="2020-04" db="EMBL/GenBank/DDBJ databases">
        <title>Perkinsus olseni comparative genomics.</title>
        <authorList>
            <person name="Bogema D.R."/>
        </authorList>
    </citation>
    <scope>NUCLEOTIDE SEQUENCE [LARGE SCALE GENOMIC DNA]</scope>
    <source>
        <strain evidence="3 4">ATCC PRA-207</strain>
    </source>
</reference>
<organism evidence="3 4">
    <name type="scientific">Perkinsus olseni</name>
    <name type="common">Perkinsus atlanticus</name>
    <dbReference type="NCBI Taxonomy" id="32597"/>
    <lineage>
        <taxon>Eukaryota</taxon>
        <taxon>Sar</taxon>
        <taxon>Alveolata</taxon>
        <taxon>Perkinsozoa</taxon>
        <taxon>Perkinsea</taxon>
        <taxon>Perkinsida</taxon>
        <taxon>Perkinsidae</taxon>
        <taxon>Perkinsus</taxon>
    </lineage>
</organism>
<dbReference type="Proteomes" id="UP000553632">
    <property type="component" value="Unassembled WGS sequence"/>
</dbReference>
<feature type="non-terminal residue" evidence="3">
    <location>
        <position position="1"/>
    </location>
</feature>
<protein>
    <recommendedName>
        <fullName evidence="5">(ABC) transporter</fullName>
    </recommendedName>
</protein>
<dbReference type="SUPFAM" id="SSF52540">
    <property type="entry name" value="P-loop containing nucleoside triphosphate hydrolases"/>
    <property type="match status" value="1"/>
</dbReference>
<dbReference type="InterPro" id="IPR027417">
    <property type="entry name" value="P-loop_NTPase"/>
</dbReference>